<keyword evidence="4" id="KW-0808">Transferase</keyword>
<organism evidence="12">
    <name type="scientific">Octopus bimaculoides</name>
    <name type="common">California two-spotted octopus</name>
    <dbReference type="NCBI Taxonomy" id="37653"/>
    <lineage>
        <taxon>Eukaryota</taxon>
        <taxon>Metazoa</taxon>
        <taxon>Spiralia</taxon>
        <taxon>Lophotrochozoa</taxon>
        <taxon>Mollusca</taxon>
        <taxon>Cephalopoda</taxon>
        <taxon>Coleoidea</taxon>
        <taxon>Octopodiformes</taxon>
        <taxon>Octopoda</taxon>
        <taxon>Incirrata</taxon>
        <taxon>Octopodidae</taxon>
        <taxon>Octopus</taxon>
    </lineage>
</organism>
<keyword evidence="8 11" id="KW-0333">Golgi apparatus</keyword>
<dbReference type="OrthoDB" id="115198at2759"/>
<dbReference type="PANTHER" id="PTHR11214:SF364">
    <property type="entry name" value="HEXOSYLTRANSFERASE"/>
    <property type="match status" value="1"/>
</dbReference>
<evidence type="ECO:0000256" key="2">
    <source>
        <dbReference type="ARBA" id="ARBA00008661"/>
    </source>
</evidence>
<dbReference type="InterPro" id="IPR002659">
    <property type="entry name" value="Glyco_trans_31"/>
</dbReference>
<evidence type="ECO:0000313" key="12">
    <source>
        <dbReference type="EMBL" id="KOF74690.1"/>
    </source>
</evidence>
<evidence type="ECO:0000256" key="3">
    <source>
        <dbReference type="ARBA" id="ARBA00022676"/>
    </source>
</evidence>
<dbReference type="FunFam" id="3.90.550.50:FF:000001">
    <property type="entry name" value="Hexosyltransferase"/>
    <property type="match status" value="1"/>
</dbReference>
<keyword evidence="9" id="KW-0472">Membrane</keyword>
<evidence type="ECO:0000256" key="11">
    <source>
        <dbReference type="RuleBase" id="RU363063"/>
    </source>
</evidence>
<comment type="subcellular location">
    <subcellularLocation>
        <location evidence="1 11">Golgi apparatus membrane</location>
        <topology evidence="1 11">Single-pass type II membrane protein</topology>
    </subcellularLocation>
</comment>
<evidence type="ECO:0000256" key="6">
    <source>
        <dbReference type="ARBA" id="ARBA00022968"/>
    </source>
</evidence>
<proteinExistence type="inferred from homology"/>
<evidence type="ECO:0000256" key="1">
    <source>
        <dbReference type="ARBA" id="ARBA00004323"/>
    </source>
</evidence>
<dbReference type="STRING" id="37653.A0A0L8GDT0"/>
<accession>A0A0L8GDT0</accession>
<keyword evidence="10" id="KW-0325">Glycoprotein</keyword>
<dbReference type="GO" id="GO:0016758">
    <property type="term" value="F:hexosyltransferase activity"/>
    <property type="evidence" value="ECO:0007669"/>
    <property type="project" value="InterPro"/>
</dbReference>
<evidence type="ECO:0000256" key="9">
    <source>
        <dbReference type="ARBA" id="ARBA00023136"/>
    </source>
</evidence>
<evidence type="ECO:0000256" key="10">
    <source>
        <dbReference type="ARBA" id="ARBA00023180"/>
    </source>
</evidence>
<dbReference type="Gene3D" id="3.90.550.50">
    <property type="match status" value="1"/>
</dbReference>
<dbReference type="AlphaFoldDB" id="A0A0L8GDT0"/>
<name>A0A0L8GDT0_OCTBM</name>
<sequence>MFLRRSRIFRIFLRFLTITSIYTLLHISSTKKHFKVTWLSRRDRQEFEMGKMSNNAIDKNITIDENINRNKTDHSLMHGLSLTVNGGLQSKQNETMKVQNSLPDSSSEEELPYYSRHIIKPSLICVPDDFMIVYIHTAPKNFKRRTAVRKTWGDKKLLGKFKIKLLFVMGVVKDRHVMDMVKLESDRYNDILQSEFNDTYRNLNSKAMAALRWIATNCHNISYIMKTDDDILVDIFQVVKHLRYLQQYKYARRKFILCNVWVGMHVIRNKNSKWYVSHEEYSNNTYDVYCSGSAYILSPDMPVRLLKIALKVPRLWVDDVYVTGMLVNALGIKHTNYNSAYIMGVRDSLDGLSKDIKRKVVFYHIPHTKIIYKLWKVLNERMNHSGATKNILK</sequence>
<comment type="similarity">
    <text evidence="2 11">Belongs to the glycosyltransferase 31 family.</text>
</comment>
<dbReference type="PANTHER" id="PTHR11214">
    <property type="entry name" value="BETA-1,3-N-ACETYLGLUCOSAMINYLTRANSFERASE"/>
    <property type="match status" value="1"/>
</dbReference>
<gene>
    <name evidence="12" type="ORF">OCBIM_22035751mg</name>
</gene>
<keyword evidence="3 11" id="KW-0328">Glycosyltransferase</keyword>
<dbReference type="GO" id="GO:0000139">
    <property type="term" value="C:Golgi membrane"/>
    <property type="evidence" value="ECO:0007669"/>
    <property type="project" value="UniProtKB-SubCell"/>
</dbReference>
<evidence type="ECO:0000256" key="8">
    <source>
        <dbReference type="ARBA" id="ARBA00023034"/>
    </source>
</evidence>
<protein>
    <recommendedName>
        <fullName evidence="11">Hexosyltransferase</fullName>
        <ecNumber evidence="11">2.4.1.-</ecNumber>
    </recommendedName>
</protein>
<keyword evidence="7" id="KW-1133">Transmembrane helix</keyword>
<evidence type="ECO:0000256" key="4">
    <source>
        <dbReference type="ARBA" id="ARBA00022679"/>
    </source>
</evidence>
<reference evidence="12" key="1">
    <citation type="submission" date="2015-07" db="EMBL/GenBank/DDBJ databases">
        <title>MeaNS - Measles Nucleotide Surveillance Program.</title>
        <authorList>
            <person name="Tran T."/>
            <person name="Druce J."/>
        </authorList>
    </citation>
    <scope>NUCLEOTIDE SEQUENCE</scope>
    <source>
        <strain evidence="12">UCB-OBI-ISO-001</strain>
        <tissue evidence="12">Gonad</tissue>
    </source>
</reference>
<evidence type="ECO:0000256" key="7">
    <source>
        <dbReference type="ARBA" id="ARBA00022989"/>
    </source>
</evidence>
<dbReference type="EC" id="2.4.1.-" evidence="11"/>
<dbReference type="EMBL" id="KQ422523">
    <property type="protein sequence ID" value="KOF74690.1"/>
    <property type="molecule type" value="Genomic_DNA"/>
</dbReference>
<evidence type="ECO:0000256" key="5">
    <source>
        <dbReference type="ARBA" id="ARBA00022692"/>
    </source>
</evidence>
<keyword evidence="5" id="KW-0812">Transmembrane</keyword>
<keyword evidence="6" id="KW-0735">Signal-anchor</keyword>
<dbReference type="Pfam" id="PF01762">
    <property type="entry name" value="Galactosyl_T"/>
    <property type="match status" value="1"/>
</dbReference>
<dbReference type="GO" id="GO:0006493">
    <property type="term" value="P:protein O-linked glycosylation"/>
    <property type="evidence" value="ECO:0007669"/>
    <property type="project" value="TreeGrafter"/>
</dbReference>
<dbReference type="OMA" id="APRIRYM"/>